<evidence type="ECO:0000313" key="5">
    <source>
        <dbReference type="Proteomes" id="UP000244867"/>
    </source>
</evidence>
<dbReference type="Gene3D" id="3.40.630.30">
    <property type="match status" value="1"/>
</dbReference>
<gene>
    <name evidence="4" type="ORF">C7S10_12885</name>
</gene>
<evidence type="ECO:0000256" key="1">
    <source>
        <dbReference type="ARBA" id="ARBA00022679"/>
    </source>
</evidence>
<dbReference type="CDD" id="cd04301">
    <property type="entry name" value="NAT_SF"/>
    <property type="match status" value="1"/>
</dbReference>
<evidence type="ECO:0000256" key="2">
    <source>
        <dbReference type="ARBA" id="ARBA00023315"/>
    </source>
</evidence>
<dbReference type="SUPFAM" id="SSF55729">
    <property type="entry name" value="Acyl-CoA N-acyltransferases (Nat)"/>
    <property type="match status" value="1"/>
</dbReference>
<dbReference type="InterPro" id="IPR050832">
    <property type="entry name" value="Bact_Acetyltransf"/>
</dbReference>
<dbReference type="Pfam" id="PF00583">
    <property type="entry name" value="Acetyltransf_1"/>
    <property type="match status" value="1"/>
</dbReference>
<dbReference type="OrthoDB" id="4256927at2"/>
<dbReference type="RefSeq" id="WP_108344838.1">
    <property type="nucleotide sequence ID" value="NZ_PYXZ01000005.1"/>
</dbReference>
<dbReference type="InterPro" id="IPR000182">
    <property type="entry name" value="GNAT_dom"/>
</dbReference>
<protein>
    <recommendedName>
        <fullName evidence="3">N-acetyltransferase domain-containing protein</fullName>
    </recommendedName>
</protein>
<proteinExistence type="predicted"/>
<accession>A0A2R7YWF8</accession>
<organism evidence="4 5">
    <name type="scientific">Nocardioides currus</name>
    <dbReference type="NCBI Taxonomy" id="2133958"/>
    <lineage>
        <taxon>Bacteria</taxon>
        <taxon>Bacillati</taxon>
        <taxon>Actinomycetota</taxon>
        <taxon>Actinomycetes</taxon>
        <taxon>Propionibacteriales</taxon>
        <taxon>Nocardioidaceae</taxon>
        <taxon>Nocardioides</taxon>
    </lineage>
</organism>
<dbReference type="GO" id="GO:0016747">
    <property type="term" value="F:acyltransferase activity, transferring groups other than amino-acyl groups"/>
    <property type="evidence" value="ECO:0007669"/>
    <property type="project" value="InterPro"/>
</dbReference>
<evidence type="ECO:0000259" key="3">
    <source>
        <dbReference type="PROSITE" id="PS51186"/>
    </source>
</evidence>
<dbReference type="PANTHER" id="PTHR43877">
    <property type="entry name" value="AMINOALKYLPHOSPHONATE N-ACETYLTRANSFERASE-RELATED-RELATED"/>
    <property type="match status" value="1"/>
</dbReference>
<reference evidence="4 5" key="1">
    <citation type="submission" date="2018-03" db="EMBL/GenBank/DDBJ databases">
        <authorList>
            <person name="Keele B.F."/>
        </authorList>
    </citation>
    <scope>NUCLEOTIDE SEQUENCE [LARGE SCALE GENOMIC DNA]</scope>
    <source>
        <strain evidence="4 5">IB-3</strain>
    </source>
</reference>
<dbReference type="AlphaFoldDB" id="A0A2R7YWF8"/>
<name>A0A2R7YWF8_9ACTN</name>
<sequence>MYISSTRCSTRPACHVRVRLADGGAVILRPLRGGEIHVLETVFEGLSAQSRQQRFLVPTPRLSGSARRALADVDGRDHVAWVAMTDGEPVGICRYVRTGPETAEIAFEVVDAHQGRGIGSALVDAVTTVARANGITRLEATVDPGNRASVTMLGRLGVRLAMDDGLLEGNSAFSLLDPPSPVDRGAVRSLAAELAAELATVG</sequence>
<keyword evidence="2" id="KW-0012">Acyltransferase</keyword>
<dbReference type="Proteomes" id="UP000244867">
    <property type="component" value="Unassembled WGS sequence"/>
</dbReference>
<evidence type="ECO:0000313" key="4">
    <source>
        <dbReference type="EMBL" id="PUA80644.1"/>
    </source>
</evidence>
<keyword evidence="5" id="KW-1185">Reference proteome</keyword>
<dbReference type="PROSITE" id="PS51186">
    <property type="entry name" value="GNAT"/>
    <property type="match status" value="1"/>
</dbReference>
<dbReference type="EMBL" id="PYXZ01000005">
    <property type="protein sequence ID" value="PUA80644.1"/>
    <property type="molecule type" value="Genomic_DNA"/>
</dbReference>
<keyword evidence="1" id="KW-0808">Transferase</keyword>
<feature type="domain" description="N-acetyltransferase" evidence="3">
    <location>
        <begin position="26"/>
        <end position="180"/>
    </location>
</feature>
<dbReference type="InterPro" id="IPR016181">
    <property type="entry name" value="Acyl_CoA_acyltransferase"/>
</dbReference>
<comment type="caution">
    <text evidence="4">The sequence shown here is derived from an EMBL/GenBank/DDBJ whole genome shotgun (WGS) entry which is preliminary data.</text>
</comment>